<dbReference type="Proteomes" id="UP000095751">
    <property type="component" value="Unassembled WGS sequence"/>
</dbReference>
<dbReference type="AlphaFoldDB" id="A0A1E7EKY7"/>
<keyword evidence="3" id="KW-1185">Reference proteome</keyword>
<feature type="region of interest" description="Disordered" evidence="1">
    <location>
        <begin position="76"/>
        <end position="96"/>
    </location>
</feature>
<organism evidence="2 3">
    <name type="scientific">Fragilariopsis cylindrus CCMP1102</name>
    <dbReference type="NCBI Taxonomy" id="635003"/>
    <lineage>
        <taxon>Eukaryota</taxon>
        <taxon>Sar</taxon>
        <taxon>Stramenopiles</taxon>
        <taxon>Ochrophyta</taxon>
        <taxon>Bacillariophyta</taxon>
        <taxon>Bacillariophyceae</taxon>
        <taxon>Bacillariophycidae</taxon>
        <taxon>Bacillariales</taxon>
        <taxon>Bacillariaceae</taxon>
        <taxon>Fragilariopsis</taxon>
    </lineage>
</organism>
<dbReference type="InParanoid" id="A0A1E7EKY7"/>
<feature type="compositionally biased region" description="Acidic residues" evidence="1">
    <location>
        <begin position="45"/>
        <end position="54"/>
    </location>
</feature>
<sequence length="151" mass="17473">MTSKLAALAKILLLPRRSAPAAFVRPLQRIFGTTTTDDEIRTEPQENDDEEEQLEERQQQHKGILLEALMTRRGNLNSNHNTKYHKGEQVGGPQPITDPIAKHQLREVRNDYYRSAAINNNNYNNDNDDNSNFNTQQRGVVETFWKLLMRK</sequence>
<dbReference type="KEGG" id="fcy:FRACYDRAFT_265876"/>
<proteinExistence type="predicted"/>
<evidence type="ECO:0000313" key="2">
    <source>
        <dbReference type="EMBL" id="OEU06535.1"/>
    </source>
</evidence>
<reference evidence="2 3" key="1">
    <citation type="submission" date="2016-09" db="EMBL/GenBank/DDBJ databases">
        <title>Extensive genetic diversity and differential bi-allelic expression allows diatom success in the polar Southern Ocean.</title>
        <authorList>
            <consortium name="DOE Joint Genome Institute"/>
            <person name="Mock T."/>
            <person name="Otillar R.P."/>
            <person name="Strauss J."/>
            <person name="Dupont C."/>
            <person name="Frickenhaus S."/>
            <person name="Maumus F."/>
            <person name="Mcmullan M."/>
            <person name="Sanges R."/>
            <person name="Schmutz J."/>
            <person name="Toseland A."/>
            <person name="Valas R."/>
            <person name="Veluchamy A."/>
            <person name="Ward B.J."/>
            <person name="Allen A."/>
            <person name="Barry K."/>
            <person name="Falciatore A."/>
            <person name="Ferrante M."/>
            <person name="Fortunato A.E."/>
            <person name="Gloeckner G."/>
            <person name="Gruber A."/>
            <person name="Hipkin R."/>
            <person name="Janech M."/>
            <person name="Kroth P."/>
            <person name="Leese F."/>
            <person name="Lindquist E."/>
            <person name="Lyon B.R."/>
            <person name="Martin J."/>
            <person name="Mayer C."/>
            <person name="Parker M."/>
            <person name="Quesneville H."/>
            <person name="Raymond J."/>
            <person name="Uhlig C."/>
            <person name="Valentin K.U."/>
            <person name="Worden A.Z."/>
            <person name="Armbrust E.V."/>
            <person name="Bowler C."/>
            <person name="Green B."/>
            <person name="Moulton V."/>
            <person name="Van Oosterhout C."/>
            <person name="Grigoriev I."/>
        </authorList>
    </citation>
    <scope>NUCLEOTIDE SEQUENCE [LARGE SCALE GENOMIC DNA]</scope>
    <source>
        <strain evidence="2 3">CCMP1102</strain>
    </source>
</reference>
<evidence type="ECO:0000313" key="3">
    <source>
        <dbReference type="Proteomes" id="UP000095751"/>
    </source>
</evidence>
<name>A0A1E7EKY7_9STRA</name>
<protein>
    <submittedName>
        <fullName evidence="2">Uncharacterized protein</fullName>
    </submittedName>
</protein>
<accession>A0A1E7EKY7</accession>
<evidence type="ECO:0000256" key="1">
    <source>
        <dbReference type="SAM" id="MobiDB-lite"/>
    </source>
</evidence>
<feature type="region of interest" description="Disordered" evidence="1">
    <location>
        <begin position="34"/>
        <end position="59"/>
    </location>
</feature>
<dbReference type="EMBL" id="KV784408">
    <property type="protein sequence ID" value="OEU06535.1"/>
    <property type="molecule type" value="Genomic_DNA"/>
</dbReference>
<gene>
    <name evidence="2" type="ORF">FRACYDRAFT_265876</name>
</gene>